<dbReference type="PROSITE" id="PS50054">
    <property type="entry name" value="TYR_PHOSPHATASE_DUAL"/>
    <property type="match status" value="1"/>
</dbReference>
<proteinExistence type="inferred from homology"/>
<dbReference type="GO" id="GO:0007165">
    <property type="term" value="P:signal transduction"/>
    <property type="evidence" value="ECO:0007669"/>
    <property type="project" value="TreeGrafter"/>
</dbReference>
<dbReference type="AlphaFoldDB" id="A0A401H5F4"/>
<comment type="catalytic activity">
    <reaction evidence="4">
        <text>O-phospho-L-seryl-[protein] + H2O = L-seryl-[protein] + phosphate</text>
        <dbReference type="Rhea" id="RHEA:20629"/>
        <dbReference type="Rhea" id="RHEA-COMP:9863"/>
        <dbReference type="Rhea" id="RHEA-COMP:11604"/>
        <dbReference type="ChEBI" id="CHEBI:15377"/>
        <dbReference type="ChEBI" id="CHEBI:29999"/>
        <dbReference type="ChEBI" id="CHEBI:43474"/>
        <dbReference type="ChEBI" id="CHEBI:83421"/>
        <dbReference type="EC" id="3.1.3.16"/>
    </reaction>
</comment>
<dbReference type="InParanoid" id="A0A401H5F4"/>
<comment type="similarity">
    <text evidence="1">Belongs to the protein-tyrosine phosphatase family. Non-receptor class dual specificity subfamily.</text>
</comment>
<evidence type="ECO:0000256" key="2">
    <source>
        <dbReference type="ARBA" id="ARBA00022801"/>
    </source>
</evidence>
<sequence length="220" mass="24581">MLAFATPTTQSSLVFKSTSSLSSRERLDVGRSASRILPRLYLSNLLTAEDEAELSSLRITHVVSVLEIAPKFPPSMSHLKILHIPIEDSAKTDILQYLEQTTHYIKSALEEDEKNAVLVHCFMGMSRSATVVCAYLIATTDMLPSDAVQFVRDRRSIVCLNIGFRDQLETYAAKFCGKGQKARGRYFKVNVGVIERIMFWKGGARIEAKEREGAHPLSLT</sequence>
<comment type="catalytic activity">
    <reaction evidence="5">
        <text>O-phospho-L-threonyl-[protein] + H2O = L-threonyl-[protein] + phosphate</text>
        <dbReference type="Rhea" id="RHEA:47004"/>
        <dbReference type="Rhea" id="RHEA-COMP:11060"/>
        <dbReference type="Rhea" id="RHEA-COMP:11605"/>
        <dbReference type="ChEBI" id="CHEBI:15377"/>
        <dbReference type="ChEBI" id="CHEBI:30013"/>
        <dbReference type="ChEBI" id="CHEBI:43474"/>
        <dbReference type="ChEBI" id="CHEBI:61977"/>
        <dbReference type="EC" id="3.1.3.16"/>
    </reaction>
</comment>
<dbReference type="EMBL" id="BFAD01000016">
    <property type="protein sequence ID" value="GBE89621.1"/>
    <property type="molecule type" value="Genomic_DNA"/>
</dbReference>
<dbReference type="InterPro" id="IPR016130">
    <property type="entry name" value="Tyr_Pase_AS"/>
</dbReference>
<evidence type="ECO:0000256" key="5">
    <source>
        <dbReference type="ARBA" id="ARBA00048336"/>
    </source>
</evidence>
<dbReference type="InterPro" id="IPR000340">
    <property type="entry name" value="Dual-sp_phosphatase_cat-dom"/>
</dbReference>
<dbReference type="GeneID" id="38786538"/>
<dbReference type="GO" id="GO:0004722">
    <property type="term" value="F:protein serine/threonine phosphatase activity"/>
    <property type="evidence" value="ECO:0007669"/>
    <property type="project" value="UniProtKB-EC"/>
</dbReference>
<dbReference type="RefSeq" id="XP_027620534.1">
    <property type="nucleotide sequence ID" value="XM_027764733.1"/>
</dbReference>
<organism evidence="8 9">
    <name type="scientific">Sparassis crispa</name>
    <dbReference type="NCBI Taxonomy" id="139825"/>
    <lineage>
        <taxon>Eukaryota</taxon>
        <taxon>Fungi</taxon>
        <taxon>Dikarya</taxon>
        <taxon>Basidiomycota</taxon>
        <taxon>Agaricomycotina</taxon>
        <taxon>Agaricomycetes</taxon>
        <taxon>Polyporales</taxon>
        <taxon>Sparassidaceae</taxon>
        <taxon>Sparassis</taxon>
    </lineage>
</organism>
<dbReference type="InterPro" id="IPR020422">
    <property type="entry name" value="TYR_PHOSPHATASE_DUAL_dom"/>
</dbReference>
<reference evidence="8 9" key="1">
    <citation type="journal article" date="2018" name="Sci. Rep.">
        <title>Genome sequence of the cauliflower mushroom Sparassis crispa (Hanabiratake) and its association with beneficial usage.</title>
        <authorList>
            <person name="Kiyama R."/>
            <person name="Furutani Y."/>
            <person name="Kawaguchi K."/>
            <person name="Nakanishi T."/>
        </authorList>
    </citation>
    <scope>NUCLEOTIDE SEQUENCE [LARGE SCALE GENOMIC DNA]</scope>
</reference>
<accession>A0A401H5F4</accession>
<evidence type="ECO:0000256" key="3">
    <source>
        <dbReference type="ARBA" id="ARBA00022912"/>
    </source>
</evidence>
<dbReference type="GO" id="GO:0004725">
    <property type="term" value="F:protein tyrosine phosphatase activity"/>
    <property type="evidence" value="ECO:0007669"/>
    <property type="project" value="TreeGrafter"/>
</dbReference>
<dbReference type="InterPro" id="IPR000387">
    <property type="entry name" value="Tyr_Pase_dom"/>
</dbReference>
<comment type="caution">
    <text evidence="8">The sequence shown here is derived from an EMBL/GenBank/DDBJ whole genome shotgun (WGS) entry which is preliminary data.</text>
</comment>
<dbReference type="PROSITE" id="PS00383">
    <property type="entry name" value="TYR_PHOSPHATASE_1"/>
    <property type="match status" value="1"/>
</dbReference>
<gene>
    <name evidence="8" type="ORF">SCP_1602840</name>
</gene>
<evidence type="ECO:0000259" key="6">
    <source>
        <dbReference type="PROSITE" id="PS50054"/>
    </source>
</evidence>
<dbReference type="PROSITE" id="PS50056">
    <property type="entry name" value="TYR_PHOSPHATASE_2"/>
    <property type="match status" value="1"/>
</dbReference>
<evidence type="ECO:0000259" key="7">
    <source>
        <dbReference type="PROSITE" id="PS50056"/>
    </source>
</evidence>
<dbReference type="GO" id="GO:0005829">
    <property type="term" value="C:cytosol"/>
    <property type="evidence" value="ECO:0007669"/>
    <property type="project" value="TreeGrafter"/>
</dbReference>
<evidence type="ECO:0000313" key="8">
    <source>
        <dbReference type="EMBL" id="GBE89621.1"/>
    </source>
</evidence>
<keyword evidence="9" id="KW-1185">Reference proteome</keyword>
<dbReference type="Proteomes" id="UP000287166">
    <property type="component" value="Unassembled WGS sequence"/>
</dbReference>
<evidence type="ECO:0000256" key="1">
    <source>
        <dbReference type="ARBA" id="ARBA00008601"/>
    </source>
</evidence>
<dbReference type="OrthoDB" id="2017893at2759"/>
<dbReference type="SMART" id="SM00195">
    <property type="entry name" value="DSPc"/>
    <property type="match status" value="1"/>
</dbReference>
<evidence type="ECO:0000256" key="4">
    <source>
        <dbReference type="ARBA" id="ARBA00047761"/>
    </source>
</evidence>
<keyword evidence="3" id="KW-0904">Protein phosphatase</keyword>
<dbReference type="CDD" id="cd14498">
    <property type="entry name" value="DSP"/>
    <property type="match status" value="1"/>
</dbReference>
<dbReference type="Gene3D" id="3.90.190.10">
    <property type="entry name" value="Protein tyrosine phosphatase superfamily"/>
    <property type="match status" value="1"/>
</dbReference>
<protein>
    <submittedName>
        <fullName evidence="8">Uncharacterized protein</fullName>
    </submittedName>
</protein>
<dbReference type="InterPro" id="IPR029021">
    <property type="entry name" value="Prot-tyrosine_phosphatase-like"/>
</dbReference>
<dbReference type="PANTHER" id="PTHR45948:SF2">
    <property type="entry name" value="DUAL SPECIFICITY PROTEIN PHOSPHATASE"/>
    <property type="match status" value="1"/>
</dbReference>
<dbReference type="SUPFAM" id="SSF52799">
    <property type="entry name" value="(Phosphotyrosine protein) phosphatases II"/>
    <property type="match status" value="1"/>
</dbReference>
<dbReference type="PANTHER" id="PTHR45948">
    <property type="entry name" value="DUAL SPECIFICITY PROTEIN PHOSPHATASE DDB_G0269404-RELATED"/>
    <property type="match status" value="1"/>
</dbReference>
<dbReference type="STRING" id="139825.A0A401H5F4"/>
<dbReference type="Pfam" id="PF00782">
    <property type="entry name" value="DSPc"/>
    <property type="match status" value="1"/>
</dbReference>
<feature type="domain" description="Tyrosine specific protein phosphatases" evidence="7">
    <location>
        <begin position="95"/>
        <end position="155"/>
    </location>
</feature>
<evidence type="ECO:0000313" key="9">
    <source>
        <dbReference type="Proteomes" id="UP000287166"/>
    </source>
</evidence>
<dbReference type="SMART" id="SM00404">
    <property type="entry name" value="PTPc_motif"/>
    <property type="match status" value="1"/>
</dbReference>
<name>A0A401H5F4_9APHY</name>
<dbReference type="InterPro" id="IPR003595">
    <property type="entry name" value="Tyr_Pase_cat"/>
</dbReference>
<feature type="domain" description="Tyrosine-protein phosphatase" evidence="6">
    <location>
        <begin position="32"/>
        <end position="177"/>
    </location>
</feature>
<keyword evidence="2" id="KW-0378">Hydrolase</keyword>